<protein>
    <submittedName>
        <fullName evidence="2">Uncharacterized protein</fullName>
    </submittedName>
</protein>
<organism evidence="2 3">
    <name type="scientific">Haematococcus lacustris</name>
    <name type="common">Green alga</name>
    <name type="synonym">Haematococcus pluvialis</name>
    <dbReference type="NCBI Taxonomy" id="44745"/>
    <lineage>
        <taxon>Eukaryota</taxon>
        <taxon>Viridiplantae</taxon>
        <taxon>Chlorophyta</taxon>
        <taxon>core chlorophytes</taxon>
        <taxon>Chlorophyceae</taxon>
        <taxon>CS clade</taxon>
        <taxon>Chlamydomonadales</taxon>
        <taxon>Haematococcaceae</taxon>
        <taxon>Haematococcus</taxon>
    </lineage>
</organism>
<feature type="non-terminal residue" evidence="2">
    <location>
        <position position="45"/>
    </location>
</feature>
<evidence type="ECO:0000313" key="3">
    <source>
        <dbReference type="Proteomes" id="UP000485058"/>
    </source>
</evidence>
<feature type="region of interest" description="Disordered" evidence="1">
    <location>
        <begin position="1"/>
        <end position="45"/>
    </location>
</feature>
<dbReference type="EMBL" id="BLLF01008682">
    <property type="protein sequence ID" value="GFH33483.1"/>
    <property type="molecule type" value="Genomic_DNA"/>
</dbReference>
<dbReference type="AlphaFoldDB" id="A0A6A0AME8"/>
<feature type="compositionally biased region" description="Gly residues" evidence="1">
    <location>
        <begin position="35"/>
        <end position="45"/>
    </location>
</feature>
<comment type="caution">
    <text evidence="2">The sequence shown here is derived from an EMBL/GenBank/DDBJ whole genome shotgun (WGS) entry which is preliminary data.</text>
</comment>
<evidence type="ECO:0000313" key="2">
    <source>
        <dbReference type="EMBL" id="GFH33483.1"/>
    </source>
</evidence>
<gene>
    <name evidence="2" type="ORF">HaLaN_32864</name>
</gene>
<reference evidence="2 3" key="1">
    <citation type="submission" date="2020-02" db="EMBL/GenBank/DDBJ databases">
        <title>Draft genome sequence of Haematococcus lacustris strain NIES-144.</title>
        <authorList>
            <person name="Morimoto D."/>
            <person name="Nakagawa S."/>
            <person name="Yoshida T."/>
            <person name="Sawayama S."/>
        </authorList>
    </citation>
    <scope>NUCLEOTIDE SEQUENCE [LARGE SCALE GENOMIC DNA]</scope>
    <source>
        <strain evidence="2 3">NIES-144</strain>
    </source>
</reference>
<feature type="compositionally biased region" description="Low complexity" evidence="1">
    <location>
        <begin position="1"/>
        <end position="13"/>
    </location>
</feature>
<name>A0A6A0AME8_HAELA</name>
<keyword evidence="3" id="KW-1185">Reference proteome</keyword>
<sequence length="45" mass="4261">MRLARSLPSRSSAGVPTSTPSGQAGGAGDDSDAGLGMGQGGVDVE</sequence>
<dbReference type="Proteomes" id="UP000485058">
    <property type="component" value="Unassembled WGS sequence"/>
</dbReference>
<accession>A0A6A0AME8</accession>
<proteinExistence type="predicted"/>
<evidence type="ECO:0000256" key="1">
    <source>
        <dbReference type="SAM" id="MobiDB-lite"/>
    </source>
</evidence>